<evidence type="ECO:0000256" key="1">
    <source>
        <dbReference type="SAM" id="Phobius"/>
    </source>
</evidence>
<protein>
    <submittedName>
        <fullName evidence="2">Uncharacterized protein</fullName>
    </submittedName>
</protein>
<evidence type="ECO:0000313" key="2">
    <source>
        <dbReference type="EMBL" id="CAD2194155.1"/>
    </source>
</evidence>
<feature type="transmembrane region" description="Helical" evidence="1">
    <location>
        <begin position="7"/>
        <end position="30"/>
    </location>
</feature>
<keyword evidence="1" id="KW-0472">Membrane</keyword>
<proteinExistence type="predicted"/>
<feature type="transmembrane region" description="Helical" evidence="1">
    <location>
        <begin position="42"/>
        <end position="60"/>
    </location>
</feature>
<keyword evidence="1" id="KW-0812">Transmembrane</keyword>
<gene>
    <name evidence="2" type="ORF">MENT_LOCUS47146</name>
</gene>
<name>A0A6V7X4N8_MELEN</name>
<dbReference type="Proteomes" id="UP000580250">
    <property type="component" value="Unassembled WGS sequence"/>
</dbReference>
<sequence length="106" mass="12839">MPISRRYCFSSSVIAPFHYQTPFTFFFFLFPPFFNHKFNNHFSRSVAFSSFYKFLFFLMFQRVTARTRRRKRIFIGRGKEKNERRRGGMVGGHRCGLYTTFSVFIQ</sequence>
<dbReference type="AlphaFoldDB" id="A0A6V7X4N8"/>
<keyword evidence="1" id="KW-1133">Transmembrane helix</keyword>
<reference evidence="2 3" key="1">
    <citation type="submission" date="2020-08" db="EMBL/GenBank/DDBJ databases">
        <authorList>
            <person name="Koutsovoulos G."/>
            <person name="Danchin GJ E."/>
        </authorList>
    </citation>
    <scope>NUCLEOTIDE SEQUENCE [LARGE SCALE GENOMIC DNA]</scope>
</reference>
<evidence type="ECO:0000313" key="3">
    <source>
        <dbReference type="Proteomes" id="UP000580250"/>
    </source>
</evidence>
<accession>A0A6V7X4N8</accession>
<dbReference type="EMBL" id="CAJEWN010001087">
    <property type="protein sequence ID" value="CAD2194155.1"/>
    <property type="molecule type" value="Genomic_DNA"/>
</dbReference>
<comment type="caution">
    <text evidence="2">The sequence shown here is derived from an EMBL/GenBank/DDBJ whole genome shotgun (WGS) entry which is preliminary data.</text>
</comment>
<organism evidence="2 3">
    <name type="scientific">Meloidogyne enterolobii</name>
    <name type="common">Root-knot nematode worm</name>
    <name type="synonym">Meloidogyne mayaguensis</name>
    <dbReference type="NCBI Taxonomy" id="390850"/>
    <lineage>
        <taxon>Eukaryota</taxon>
        <taxon>Metazoa</taxon>
        <taxon>Ecdysozoa</taxon>
        <taxon>Nematoda</taxon>
        <taxon>Chromadorea</taxon>
        <taxon>Rhabditida</taxon>
        <taxon>Tylenchina</taxon>
        <taxon>Tylenchomorpha</taxon>
        <taxon>Tylenchoidea</taxon>
        <taxon>Meloidogynidae</taxon>
        <taxon>Meloidogyninae</taxon>
        <taxon>Meloidogyne</taxon>
    </lineage>
</organism>